<reference evidence="1 2" key="1">
    <citation type="journal article" date="2011" name="Int. J. Syst. Evol. Microbiol.">
        <title>Zhongshania antarctica gen. nov., sp. nov. and Zhongshania guokunii sp. nov., gammaproteobacteria respectively isolated from coastal attached (fast) ice and surface seawater of the Antarctic.</title>
        <authorList>
            <person name="Li H.J."/>
            <person name="Zhang X.Y."/>
            <person name="Chen C.X."/>
            <person name="Zhang Y.J."/>
            <person name="Gao Z.M."/>
            <person name="Yu Y."/>
            <person name="Chen X.L."/>
            <person name="Chen B."/>
            <person name="Zhang Y.Z."/>
        </authorList>
    </citation>
    <scope>NUCLEOTIDE SEQUENCE [LARGE SCALE GENOMIC DNA]</scope>
    <source>
        <strain evidence="1 2">ZS6-22T</strain>
    </source>
</reference>
<dbReference type="PANTHER" id="PTHR36451">
    <property type="entry name" value="PAPS-DEPENDENT SULFOTRANSFERASE STF3"/>
    <property type="match status" value="1"/>
</dbReference>
<dbReference type="RefSeq" id="WP_368380090.1">
    <property type="nucleotide sequence ID" value="NZ_JBFRYA010000001.1"/>
</dbReference>
<dbReference type="Pfam" id="PF13469">
    <property type="entry name" value="Sulfotransfer_3"/>
    <property type="match status" value="1"/>
</dbReference>
<comment type="caution">
    <text evidence="1">The sequence shown here is derived from an EMBL/GenBank/DDBJ whole genome shotgun (WGS) entry which is preliminary data.</text>
</comment>
<evidence type="ECO:0000313" key="1">
    <source>
        <dbReference type="EMBL" id="MEX1667788.1"/>
    </source>
</evidence>
<gene>
    <name evidence="1" type="ORF">AB4876_02640</name>
</gene>
<sequence length="329" mass="37215">MKYPVDPFFPTPDEDHTYLNELANLPIRPIFIMGLHRSGTTFLYDCMAKSFPVAHLTLYHLMYFDRLLYNHHHNSEEQDKNRLNQCFKAMGITDRNIDGTRIDADAVEEYGFLLRKKSGSFKLSEQNTVLFSQLCRKLIAVEPGSQAVLLKNPWDTGNAQSILARFPDARFIYIRREPIAVLNSMLNALLAYLEGPQKYLEMLLDTGNGRRGYRTGYCAWQMLRGFRAIVGKKLTSLAGRSLLAKDLAKQVAIYQAEIASMPSSHAIELDYAELIADPSAAMHKLQPLLNIDLCATPSDMTVRQRHNLNPALVNYQPQLSAILKAAHPS</sequence>
<name>A0ABV3U1T7_9GAMM</name>
<dbReference type="InterPro" id="IPR052736">
    <property type="entry name" value="Stf3_sulfotransferase"/>
</dbReference>
<protein>
    <submittedName>
        <fullName evidence="1">Sulfotransferase</fullName>
    </submittedName>
</protein>
<accession>A0ABV3U1T7</accession>
<dbReference type="PANTHER" id="PTHR36451:SF1">
    <property type="entry name" value="OMEGA-HYDROXY-BETA-DIHYDROMENAQUINONE-9 SULFOTRANSFERASE STF3"/>
    <property type="match status" value="1"/>
</dbReference>
<dbReference type="Gene3D" id="3.40.50.300">
    <property type="entry name" value="P-loop containing nucleotide triphosphate hydrolases"/>
    <property type="match status" value="1"/>
</dbReference>
<proteinExistence type="predicted"/>
<dbReference type="EMBL" id="JBFRYA010000001">
    <property type="protein sequence ID" value="MEX1667788.1"/>
    <property type="molecule type" value="Genomic_DNA"/>
</dbReference>
<evidence type="ECO:0000313" key="2">
    <source>
        <dbReference type="Proteomes" id="UP001557485"/>
    </source>
</evidence>
<keyword evidence="2" id="KW-1185">Reference proteome</keyword>
<dbReference type="Proteomes" id="UP001557485">
    <property type="component" value="Unassembled WGS sequence"/>
</dbReference>
<organism evidence="1 2">
    <name type="scientific">Zhongshania guokunii</name>
    <dbReference type="NCBI Taxonomy" id="641783"/>
    <lineage>
        <taxon>Bacteria</taxon>
        <taxon>Pseudomonadati</taxon>
        <taxon>Pseudomonadota</taxon>
        <taxon>Gammaproteobacteria</taxon>
        <taxon>Cellvibrionales</taxon>
        <taxon>Spongiibacteraceae</taxon>
        <taxon>Zhongshania</taxon>
    </lineage>
</organism>
<dbReference type="InterPro" id="IPR027417">
    <property type="entry name" value="P-loop_NTPase"/>
</dbReference>
<dbReference type="SUPFAM" id="SSF52540">
    <property type="entry name" value="P-loop containing nucleoside triphosphate hydrolases"/>
    <property type="match status" value="1"/>
</dbReference>